<dbReference type="Gene3D" id="3.30.200.20">
    <property type="entry name" value="Phosphorylase Kinase, domain 1"/>
    <property type="match status" value="1"/>
</dbReference>
<dbReference type="Proteomes" id="UP000535182">
    <property type="component" value="Unassembled WGS sequence"/>
</dbReference>
<dbReference type="SUPFAM" id="SSF56112">
    <property type="entry name" value="Protein kinase-like (PK-like)"/>
    <property type="match status" value="1"/>
</dbReference>
<dbReference type="InterPro" id="IPR011990">
    <property type="entry name" value="TPR-like_helical_dom_sf"/>
</dbReference>
<dbReference type="PROSITE" id="PS00108">
    <property type="entry name" value="PROTEIN_KINASE_ST"/>
    <property type="match status" value="1"/>
</dbReference>
<dbReference type="Gene3D" id="3.40.50.10070">
    <property type="entry name" value="TolB, N-terminal domain"/>
    <property type="match status" value="1"/>
</dbReference>
<dbReference type="NCBIfam" id="NF047558">
    <property type="entry name" value="TPR_END_plus"/>
    <property type="match status" value="1"/>
</dbReference>
<evidence type="ECO:0000256" key="11">
    <source>
        <dbReference type="SAM" id="MobiDB-lite"/>
    </source>
</evidence>
<dbReference type="FunFam" id="3.30.200.20:FF:000035">
    <property type="entry name" value="Serine/threonine protein kinase Stk1"/>
    <property type="match status" value="1"/>
</dbReference>
<keyword evidence="2 13" id="KW-0723">Serine/threonine-protein kinase</keyword>
<dbReference type="EC" id="2.7.11.1" evidence="1"/>
<evidence type="ECO:0000256" key="9">
    <source>
        <dbReference type="PROSITE-ProRule" id="PRU00339"/>
    </source>
</evidence>
<evidence type="ECO:0000256" key="4">
    <source>
        <dbReference type="ARBA" id="ARBA00022741"/>
    </source>
</evidence>
<dbReference type="EMBL" id="JACHEB010000011">
    <property type="protein sequence ID" value="MBB5330608.1"/>
    <property type="molecule type" value="Genomic_DNA"/>
</dbReference>
<feature type="repeat" description="TPR" evidence="9">
    <location>
        <begin position="604"/>
        <end position="637"/>
    </location>
</feature>
<sequence length="782" mass="86249">MKSKFEQRPPQERSAEGGTNTNPGDTTVACFPATRCLGRYVIEKIIGAGGMGEVYRAQDTRLERKVAIKMLPHDTAADSSFRRRFLNEARTASSLNHPNIVAIYDICTEKNVDFIVMEHVDGLTLEKLIAKETLSLDQLAGLGSQVALALGAAHAAGIVHRDIKPANIMVTKAQEVKVLDFGLAKVHRSGVDTQLTGVGQIVGTIAYMSPEQTRGEDMDHRSDVFSLGSVLYEAATGRKPFQAASALGLMHEIATADPEPPGVHRPELQPEFVRLVMRCLQKERRLRPESAIELATELKSLTFSNRPRTEIRSKCRTVAVVPLKLRGAATDQYLSVSLAEALIHRLSSTGKLIVRPIASVIRYSGDEIDWPRIARELNVDLVVEGAVQIAGGKIRVLVQIHRASDSETIASLKQDGDSDDLFALQDRLADKVSDVFVPRQKAETGARELPTKHAGAFELYLRAVDRQVHVDKFEMASAIELLTRATELDPTFADAWGLLAQACAQMGSHLDRDPKWFELGETAIARTLELDPIQCTALCARAMILFSPSRSFQNRAALRAINAAVKIDPSRQTARHQRTAILWHLGFLDAAERDAIELQAANPSMGAMHRGAIALQRGDFDLSSEFCQRALELEPNTILNHVMSPFPVLYAGRLEEARSAVAKSRQMFPTEPFGLGMTAIMAGIEGDHKRAEALADEAAQSSHSLTHTHHTWHLCAAAYALSGKPDKAMHELERCAAMGLPNYRLFEVDPYLRPLRKDPRFGELMTGLRREHDSMRDEFGLE</sequence>
<evidence type="ECO:0000256" key="2">
    <source>
        <dbReference type="ARBA" id="ARBA00022527"/>
    </source>
</evidence>
<dbReference type="CDD" id="cd14014">
    <property type="entry name" value="STKc_PknB_like"/>
    <property type="match status" value="1"/>
</dbReference>
<comment type="catalytic activity">
    <reaction evidence="8">
        <text>L-seryl-[protein] + ATP = O-phospho-L-seryl-[protein] + ADP + H(+)</text>
        <dbReference type="Rhea" id="RHEA:17989"/>
        <dbReference type="Rhea" id="RHEA-COMP:9863"/>
        <dbReference type="Rhea" id="RHEA-COMP:11604"/>
        <dbReference type="ChEBI" id="CHEBI:15378"/>
        <dbReference type="ChEBI" id="CHEBI:29999"/>
        <dbReference type="ChEBI" id="CHEBI:30616"/>
        <dbReference type="ChEBI" id="CHEBI:83421"/>
        <dbReference type="ChEBI" id="CHEBI:456216"/>
        <dbReference type="EC" id="2.7.11.1"/>
    </reaction>
</comment>
<organism evidence="13 14">
    <name type="scientific">Tunturiibacter gelidiferens</name>
    <dbReference type="NCBI Taxonomy" id="3069689"/>
    <lineage>
        <taxon>Bacteria</taxon>
        <taxon>Pseudomonadati</taxon>
        <taxon>Acidobacteriota</taxon>
        <taxon>Terriglobia</taxon>
        <taxon>Terriglobales</taxon>
        <taxon>Acidobacteriaceae</taxon>
        <taxon>Tunturiibacter</taxon>
    </lineage>
</organism>
<dbReference type="GO" id="GO:0004674">
    <property type="term" value="F:protein serine/threonine kinase activity"/>
    <property type="evidence" value="ECO:0007669"/>
    <property type="project" value="UniProtKB-KW"/>
</dbReference>
<evidence type="ECO:0000256" key="3">
    <source>
        <dbReference type="ARBA" id="ARBA00022679"/>
    </source>
</evidence>
<dbReference type="PROSITE" id="PS50011">
    <property type="entry name" value="PROTEIN_KINASE_DOM"/>
    <property type="match status" value="1"/>
</dbReference>
<dbReference type="FunFam" id="1.10.510.10:FF:000021">
    <property type="entry name" value="Serine/threonine protein kinase"/>
    <property type="match status" value="1"/>
</dbReference>
<evidence type="ECO:0000259" key="12">
    <source>
        <dbReference type="PROSITE" id="PS50011"/>
    </source>
</evidence>
<dbReference type="AlphaFoldDB" id="A0A9X0U5M7"/>
<keyword evidence="6 10" id="KW-0067">ATP-binding</keyword>
<keyword evidence="9" id="KW-0802">TPR repeat</keyword>
<reference evidence="13 14" key="1">
    <citation type="submission" date="2020-08" db="EMBL/GenBank/DDBJ databases">
        <title>Genomic Encyclopedia of Type Strains, Phase IV (KMG-V): Genome sequencing to study the core and pangenomes of soil and plant-associated prokaryotes.</title>
        <authorList>
            <person name="Whitman W."/>
        </authorList>
    </citation>
    <scope>NUCLEOTIDE SEQUENCE [LARGE SCALE GENOMIC DNA]</scope>
    <source>
        <strain evidence="13 14">X5P2</strain>
    </source>
</reference>
<evidence type="ECO:0000256" key="8">
    <source>
        <dbReference type="ARBA" id="ARBA00048679"/>
    </source>
</evidence>
<dbReference type="PROSITE" id="PS50005">
    <property type="entry name" value="TPR"/>
    <property type="match status" value="1"/>
</dbReference>
<evidence type="ECO:0000256" key="1">
    <source>
        <dbReference type="ARBA" id="ARBA00012513"/>
    </source>
</evidence>
<evidence type="ECO:0000256" key="7">
    <source>
        <dbReference type="ARBA" id="ARBA00047899"/>
    </source>
</evidence>
<dbReference type="Gene3D" id="1.25.40.10">
    <property type="entry name" value="Tetratricopeptide repeat domain"/>
    <property type="match status" value="1"/>
</dbReference>
<evidence type="ECO:0000313" key="13">
    <source>
        <dbReference type="EMBL" id="MBB5330608.1"/>
    </source>
</evidence>
<evidence type="ECO:0000256" key="6">
    <source>
        <dbReference type="ARBA" id="ARBA00022840"/>
    </source>
</evidence>
<dbReference type="InterPro" id="IPR008271">
    <property type="entry name" value="Ser/Thr_kinase_AS"/>
</dbReference>
<evidence type="ECO:0000256" key="10">
    <source>
        <dbReference type="PROSITE-ProRule" id="PRU10141"/>
    </source>
</evidence>
<evidence type="ECO:0000256" key="5">
    <source>
        <dbReference type="ARBA" id="ARBA00022777"/>
    </source>
</evidence>
<proteinExistence type="predicted"/>
<dbReference type="GO" id="GO:0005524">
    <property type="term" value="F:ATP binding"/>
    <property type="evidence" value="ECO:0007669"/>
    <property type="project" value="UniProtKB-UniRule"/>
</dbReference>
<dbReference type="RefSeq" id="WP_183980216.1">
    <property type="nucleotide sequence ID" value="NZ_JACHEB010000011.1"/>
</dbReference>
<dbReference type="InterPro" id="IPR011009">
    <property type="entry name" value="Kinase-like_dom_sf"/>
</dbReference>
<dbReference type="PANTHER" id="PTHR43289">
    <property type="entry name" value="MITOGEN-ACTIVATED PROTEIN KINASE KINASE KINASE 20-RELATED"/>
    <property type="match status" value="1"/>
</dbReference>
<dbReference type="PROSITE" id="PS00107">
    <property type="entry name" value="PROTEIN_KINASE_ATP"/>
    <property type="match status" value="1"/>
</dbReference>
<keyword evidence="3" id="KW-0808">Transferase</keyword>
<accession>A0A9X0U5M7</accession>
<gene>
    <name evidence="13" type="ORF">HDF14_004244</name>
</gene>
<feature type="binding site" evidence="10">
    <location>
        <position position="69"/>
    </location>
    <ligand>
        <name>ATP</name>
        <dbReference type="ChEBI" id="CHEBI:30616"/>
    </ligand>
</feature>
<dbReference type="PANTHER" id="PTHR43289:SF6">
    <property type="entry name" value="SERINE_THREONINE-PROTEIN KINASE NEKL-3"/>
    <property type="match status" value="1"/>
</dbReference>
<dbReference type="InterPro" id="IPR017441">
    <property type="entry name" value="Protein_kinase_ATP_BS"/>
</dbReference>
<keyword evidence="14" id="KW-1185">Reference proteome</keyword>
<name>A0A9X0U5M7_9BACT</name>
<keyword evidence="4 10" id="KW-0547">Nucleotide-binding</keyword>
<evidence type="ECO:0000313" key="14">
    <source>
        <dbReference type="Proteomes" id="UP000535182"/>
    </source>
</evidence>
<feature type="compositionally biased region" description="Basic and acidic residues" evidence="11">
    <location>
        <begin position="1"/>
        <end position="15"/>
    </location>
</feature>
<comment type="catalytic activity">
    <reaction evidence="7">
        <text>L-threonyl-[protein] + ATP = O-phospho-L-threonyl-[protein] + ADP + H(+)</text>
        <dbReference type="Rhea" id="RHEA:46608"/>
        <dbReference type="Rhea" id="RHEA-COMP:11060"/>
        <dbReference type="Rhea" id="RHEA-COMP:11605"/>
        <dbReference type="ChEBI" id="CHEBI:15378"/>
        <dbReference type="ChEBI" id="CHEBI:30013"/>
        <dbReference type="ChEBI" id="CHEBI:30616"/>
        <dbReference type="ChEBI" id="CHEBI:61977"/>
        <dbReference type="ChEBI" id="CHEBI:456216"/>
        <dbReference type="EC" id="2.7.11.1"/>
    </reaction>
</comment>
<protein>
    <recommendedName>
        <fullName evidence="1">non-specific serine/threonine protein kinase</fullName>
        <ecNumber evidence="1">2.7.11.1</ecNumber>
    </recommendedName>
</protein>
<keyword evidence="5 13" id="KW-0418">Kinase</keyword>
<dbReference type="InterPro" id="IPR000719">
    <property type="entry name" value="Prot_kinase_dom"/>
</dbReference>
<dbReference type="InterPro" id="IPR019734">
    <property type="entry name" value="TPR_rpt"/>
</dbReference>
<dbReference type="Pfam" id="PF00069">
    <property type="entry name" value="Pkinase"/>
    <property type="match status" value="1"/>
</dbReference>
<feature type="region of interest" description="Disordered" evidence="11">
    <location>
        <begin position="1"/>
        <end position="26"/>
    </location>
</feature>
<dbReference type="SUPFAM" id="SSF48452">
    <property type="entry name" value="TPR-like"/>
    <property type="match status" value="1"/>
</dbReference>
<comment type="caution">
    <text evidence="13">The sequence shown here is derived from an EMBL/GenBank/DDBJ whole genome shotgun (WGS) entry which is preliminary data.</text>
</comment>
<dbReference type="SMART" id="SM00220">
    <property type="entry name" value="S_TKc"/>
    <property type="match status" value="1"/>
</dbReference>
<dbReference type="Gene3D" id="1.10.510.10">
    <property type="entry name" value="Transferase(Phosphotransferase) domain 1"/>
    <property type="match status" value="1"/>
</dbReference>
<feature type="domain" description="Protein kinase" evidence="12">
    <location>
        <begin position="40"/>
        <end position="303"/>
    </location>
</feature>